<organism evidence="3 4">
    <name type="scientific">Zophobas morio</name>
    <dbReference type="NCBI Taxonomy" id="2755281"/>
    <lineage>
        <taxon>Eukaryota</taxon>
        <taxon>Metazoa</taxon>
        <taxon>Ecdysozoa</taxon>
        <taxon>Arthropoda</taxon>
        <taxon>Hexapoda</taxon>
        <taxon>Insecta</taxon>
        <taxon>Pterygota</taxon>
        <taxon>Neoptera</taxon>
        <taxon>Endopterygota</taxon>
        <taxon>Coleoptera</taxon>
        <taxon>Polyphaga</taxon>
        <taxon>Cucujiformia</taxon>
        <taxon>Tenebrionidae</taxon>
        <taxon>Zophobas</taxon>
    </lineage>
</organism>
<evidence type="ECO:0000259" key="2">
    <source>
        <dbReference type="Pfam" id="PF01562"/>
    </source>
</evidence>
<gene>
    <name evidence="3" type="ORF">Zmor_024894</name>
</gene>
<feature type="domain" description="Peptidase M12B propeptide" evidence="2">
    <location>
        <begin position="29"/>
        <end position="84"/>
    </location>
</feature>
<accession>A0AA38HR78</accession>
<evidence type="ECO:0000313" key="3">
    <source>
        <dbReference type="EMBL" id="KAJ3642076.1"/>
    </source>
</evidence>
<dbReference type="Proteomes" id="UP001168821">
    <property type="component" value="Unassembled WGS sequence"/>
</dbReference>
<name>A0AA38HR78_9CUCU</name>
<dbReference type="Pfam" id="PF01562">
    <property type="entry name" value="Pep_M12B_propep"/>
    <property type="match status" value="1"/>
</dbReference>
<keyword evidence="1" id="KW-1015">Disulfide bond</keyword>
<evidence type="ECO:0000256" key="1">
    <source>
        <dbReference type="ARBA" id="ARBA00023157"/>
    </source>
</evidence>
<sequence>MIISIPTTPTNIIRPIACLAMKKNRLSGRRFMETGKHFHRTSLLIKAFNHKFRLDLELNTQLIAPNIMQKHFLANGAEQVSKQVSTNRSPLSNLNIILCTTYEFSHITIQNLISLRDSYALAPNNSSYYSLNSFFQTHFDIFQFSGAANLFCCHQYVGLKRIAGNILKLHSLYNKNKLLSSRINVTGHV</sequence>
<proteinExistence type="predicted"/>
<protein>
    <recommendedName>
        <fullName evidence="2">Peptidase M12B propeptide domain-containing protein</fullName>
    </recommendedName>
</protein>
<evidence type="ECO:0000313" key="4">
    <source>
        <dbReference type="Proteomes" id="UP001168821"/>
    </source>
</evidence>
<reference evidence="3" key="1">
    <citation type="journal article" date="2023" name="G3 (Bethesda)">
        <title>Whole genome assemblies of Zophobas morio and Tenebrio molitor.</title>
        <authorList>
            <person name="Kaur S."/>
            <person name="Stinson S.A."/>
            <person name="diCenzo G.C."/>
        </authorList>
    </citation>
    <scope>NUCLEOTIDE SEQUENCE</scope>
    <source>
        <strain evidence="3">QUZm001</strain>
    </source>
</reference>
<keyword evidence="4" id="KW-1185">Reference proteome</keyword>
<dbReference type="EMBL" id="JALNTZ010000008">
    <property type="protein sequence ID" value="KAJ3642076.1"/>
    <property type="molecule type" value="Genomic_DNA"/>
</dbReference>
<comment type="caution">
    <text evidence="3">The sequence shown here is derived from an EMBL/GenBank/DDBJ whole genome shotgun (WGS) entry which is preliminary data.</text>
</comment>
<dbReference type="AlphaFoldDB" id="A0AA38HR78"/>
<dbReference type="InterPro" id="IPR002870">
    <property type="entry name" value="Peptidase_M12B_N"/>
</dbReference>